<protein>
    <submittedName>
        <fullName evidence="1">Uncharacterized protein</fullName>
    </submittedName>
</protein>
<sequence length="70" mass="8326">FLSFEYGNMVKAYALVTPETWLRYNLLEIEGLAEQVILENASKELLKKWRTKRPRLLGKRKKNDEQKTNN</sequence>
<evidence type="ECO:0000313" key="1">
    <source>
        <dbReference type="EMBL" id="KKK97137.1"/>
    </source>
</evidence>
<feature type="non-terminal residue" evidence="1">
    <location>
        <position position="1"/>
    </location>
</feature>
<dbReference type="AlphaFoldDB" id="A0A0F8ZTE1"/>
<gene>
    <name evidence="1" type="ORF">LCGC14_2655770</name>
</gene>
<accession>A0A0F8ZTE1</accession>
<reference evidence="1" key="1">
    <citation type="journal article" date="2015" name="Nature">
        <title>Complex archaea that bridge the gap between prokaryotes and eukaryotes.</title>
        <authorList>
            <person name="Spang A."/>
            <person name="Saw J.H."/>
            <person name="Jorgensen S.L."/>
            <person name="Zaremba-Niedzwiedzka K."/>
            <person name="Martijn J."/>
            <person name="Lind A.E."/>
            <person name="van Eijk R."/>
            <person name="Schleper C."/>
            <person name="Guy L."/>
            <person name="Ettema T.J."/>
        </authorList>
    </citation>
    <scope>NUCLEOTIDE SEQUENCE</scope>
</reference>
<name>A0A0F8ZTE1_9ZZZZ</name>
<organism evidence="1">
    <name type="scientific">marine sediment metagenome</name>
    <dbReference type="NCBI Taxonomy" id="412755"/>
    <lineage>
        <taxon>unclassified sequences</taxon>
        <taxon>metagenomes</taxon>
        <taxon>ecological metagenomes</taxon>
    </lineage>
</organism>
<dbReference type="EMBL" id="LAZR01046180">
    <property type="protein sequence ID" value="KKK97137.1"/>
    <property type="molecule type" value="Genomic_DNA"/>
</dbReference>
<proteinExistence type="predicted"/>
<comment type="caution">
    <text evidence="1">The sequence shown here is derived from an EMBL/GenBank/DDBJ whole genome shotgun (WGS) entry which is preliminary data.</text>
</comment>